<dbReference type="FunFam" id="1.25.40.440:FF:000001">
    <property type="entry name" value="Nuclear pore complex subunit"/>
    <property type="match status" value="1"/>
</dbReference>
<dbReference type="InterPro" id="IPR004870">
    <property type="entry name" value="Nucleoporin_Nup155"/>
</dbReference>
<dbReference type="EMBL" id="SFCI01002628">
    <property type="protein sequence ID" value="TFY73690.1"/>
    <property type="molecule type" value="Genomic_DNA"/>
</dbReference>
<keyword evidence="4" id="KW-0539">Nucleus</keyword>
<accession>A0A4Y9ZHN3</accession>
<dbReference type="AlphaFoldDB" id="A0A4Y9ZHN3"/>
<proteinExistence type="inferred from homology"/>
<dbReference type="GO" id="GO:0044611">
    <property type="term" value="C:nuclear pore inner ring"/>
    <property type="evidence" value="ECO:0007669"/>
    <property type="project" value="TreeGrafter"/>
</dbReference>
<evidence type="ECO:0000256" key="1">
    <source>
        <dbReference type="ARBA" id="ARBA00004123"/>
    </source>
</evidence>
<evidence type="ECO:0000256" key="4">
    <source>
        <dbReference type="ARBA" id="ARBA00023242"/>
    </source>
</evidence>
<sequence length="545" mass="62089">AQMIAVDTISDVLQSRCGSFCSTDDVMIYKAKENTRRALESRNPAERQNHLSESLRLFMKGARILDFDKLREVIGDYQQLNYAQGAVELPLYCAEALDPDRLGVEFWYKNPSLPWPDASAPASNAASSAPSTSAVALTSVDSRREFWEKRAKCYSLVLNSLETLETKALKGGDEAERVRSHAYELAFASSDEMFHCRLYEWLISRGLADELLEMRPQYLEAYLKRDPPTVDKYQLLWQFYVKDGQPIKAAEVLCALAESVDFQLPLTRRLEYLTLAVGNAKAHPVSVGGQYESAIAFLTDLEEKLEVAQVQLEIFNVLSPLAQKQSDPELRERVELLEKGLFNVTELYQVYAEPYDLPTVKLLIIHVSQHRDERLVTEIWSRLIDDIVAQNLPPAETADAIQAQVVPLGQRFYPSDSAFPFRHIAMLLVRFHLAHVDDIPPGWVPRILVQCGIPYAEVWDVLHQMYDSQVPPFNTQSAVQTISSAICILLQDWVDTAKRNPSEFFPADRVDSAVDVYLRELETGEAREATREGYERIRRELRRNW</sequence>
<dbReference type="GO" id="GO:0000972">
    <property type="term" value="P:transcription-dependent tethering of RNA polymerase II gene DNA at nuclear periphery"/>
    <property type="evidence" value="ECO:0007669"/>
    <property type="project" value="TreeGrafter"/>
</dbReference>
<dbReference type="Proteomes" id="UP000298061">
    <property type="component" value="Unassembled WGS sequence"/>
</dbReference>
<dbReference type="GO" id="GO:0006606">
    <property type="term" value="P:protein import into nucleus"/>
    <property type="evidence" value="ECO:0007669"/>
    <property type="project" value="TreeGrafter"/>
</dbReference>
<keyword evidence="7" id="KW-1185">Reference proteome</keyword>
<evidence type="ECO:0000256" key="3">
    <source>
        <dbReference type="ARBA" id="ARBA00022448"/>
    </source>
</evidence>
<dbReference type="PANTHER" id="PTHR10350">
    <property type="entry name" value="NUCLEAR PORE COMPLEX PROTEIN NUP155"/>
    <property type="match status" value="1"/>
</dbReference>
<evidence type="ECO:0000313" key="6">
    <source>
        <dbReference type="EMBL" id="TFY73690.1"/>
    </source>
</evidence>
<comment type="subcellular location">
    <subcellularLocation>
        <location evidence="1">Nucleus</location>
    </subcellularLocation>
</comment>
<comment type="similarity">
    <text evidence="2">Belongs to the non-repetitive/WGA-negative nucleoporin family.</text>
</comment>
<dbReference type="Gene3D" id="1.25.40.440">
    <property type="entry name" value="Nucleoporin, helical domain, central subdomain"/>
    <property type="match status" value="1"/>
</dbReference>
<evidence type="ECO:0000256" key="2">
    <source>
        <dbReference type="ARBA" id="ARBA00007373"/>
    </source>
</evidence>
<dbReference type="GO" id="GO:0006405">
    <property type="term" value="P:RNA export from nucleus"/>
    <property type="evidence" value="ECO:0007669"/>
    <property type="project" value="TreeGrafter"/>
</dbReference>
<dbReference type="InterPro" id="IPR007187">
    <property type="entry name" value="Nucleoporin_Nup133/Nup155_C"/>
</dbReference>
<gene>
    <name evidence="6" type="ORF">EWM64_g10322</name>
</gene>
<dbReference type="OrthoDB" id="338970at2759"/>
<reference evidence="6 7" key="1">
    <citation type="submission" date="2019-02" db="EMBL/GenBank/DDBJ databases">
        <title>Genome sequencing of the rare red list fungi Hericium alpestre (H. flagellum).</title>
        <authorList>
            <person name="Buettner E."/>
            <person name="Kellner H."/>
        </authorList>
    </citation>
    <scope>NUCLEOTIDE SEQUENCE [LARGE SCALE GENOMIC DNA]</scope>
    <source>
        <strain evidence="6 7">DSM 108284</strain>
    </source>
</reference>
<dbReference type="Gene3D" id="1.25.40.450">
    <property type="entry name" value="Nucleoporin, helical domain, N-terminal subdomain"/>
    <property type="match status" value="1"/>
</dbReference>
<comment type="caution">
    <text evidence="6">The sequence shown here is derived from an EMBL/GenBank/DDBJ whole genome shotgun (WGS) entry which is preliminary data.</text>
</comment>
<dbReference type="Gene3D" id="1.20.120.1880">
    <property type="entry name" value="Nucleoporin, helical C-terminal domain"/>
    <property type="match status" value="1"/>
</dbReference>
<dbReference type="Pfam" id="PF03177">
    <property type="entry name" value="Nucleoporin_C"/>
    <property type="match status" value="1"/>
</dbReference>
<dbReference type="InterPro" id="IPR042537">
    <property type="entry name" value="Nucleoporin_Nup155_C_2"/>
</dbReference>
<evidence type="ECO:0000259" key="5">
    <source>
        <dbReference type="Pfam" id="PF03177"/>
    </source>
</evidence>
<dbReference type="GO" id="GO:0036228">
    <property type="term" value="P:protein localization to nuclear inner membrane"/>
    <property type="evidence" value="ECO:0007669"/>
    <property type="project" value="TreeGrafter"/>
</dbReference>
<dbReference type="PANTHER" id="PTHR10350:SF6">
    <property type="entry name" value="NUCLEAR PORE COMPLEX PROTEIN NUP155"/>
    <property type="match status" value="1"/>
</dbReference>
<organism evidence="6 7">
    <name type="scientific">Hericium alpestre</name>
    <dbReference type="NCBI Taxonomy" id="135208"/>
    <lineage>
        <taxon>Eukaryota</taxon>
        <taxon>Fungi</taxon>
        <taxon>Dikarya</taxon>
        <taxon>Basidiomycota</taxon>
        <taxon>Agaricomycotina</taxon>
        <taxon>Agaricomycetes</taxon>
        <taxon>Russulales</taxon>
        <taxon>Hericiaceae</taxon>
        <taxon>Hericium</taxon>
    </lineage>
</organism>
<protein>
    <recommendedName>
        <fullName evidence="5">Nucleoporin Nup133/Nup155-like C-terminal domain-containing protein</fullName>
    </recommendedName>
</protein>
<keyword evidence="3" id="KW-0813">Transport</keyword>
<dbReference type="STRING" id="135208.A0A4Y9ZHN3"/>
<dbReference type="InterPro" id="IPR042538">
    <property type="entry name" value="Nucleoporin_Nup155_C_3"/>
</dbReference>
<evidence type="ECO:0000313" key="7">
    <source>
        <dbReference type="Proteomes" id="UP000298061"/>
    </source>
</evidence>
<dbReference type="InterPro" id="IPR042533">
    <property type="entry name" value="Nucleoporin_Nup155_C_1"/>
</dbReference>
<feature type="non-terminal residue" evidence="6">
    <location>
        <position position="1"/>
    </location>
</feature>
<name>A0A4Y9ZHN3_9AGAM</name>
<dbReference type="GO" id="GO:0017056">
    <property type="term" value="F:structural constituent of nuclear pore"/>
    <property type="evidence" value="ECO:0007669"/>
    <property type="project" value="InterPro"/>
</dbReference>
<feature type="domain" description="Nucleoporin Nup133/Nup155-like C-terminal" evidence="5">
    <location>
        <begin position="3"/>
        <end position="522"/>
    </location>
</feature>